<dbReference type="SUPFAM" id="SSF100920">
    <property type="entry name" value="Heat shock protein 70kD (HSP70), peptide-binding domain"/>
    <property type="match status" value="1"/>
</dbReference>
<dbReference type="FunFam" id="3.30.420.40:FF:000545">
    <property type="entry name" value="Endoplasmic reticulum chaperone BiP"/>
    <property type="match status" value="1"/>
</dbReference>
<protein>
    <submittedName>
        <fullName evidence="4">OLC1v1021446C1</fullName>
    </submittedName>
</protein>
<dbReference type="GO" id="GO:0005524">
    <property type="term" value="F:ATP binding"/>
    <property type="evidence" value="ECO:0007669"/>
    <property type="project" value="UniProtKB-KW"/>
</dbReference>
<name>A0AAV1BVP9_OLDCO</name>
<dbReference type="Pfam" id="PF00012">
    <property type="entry name" value="HSP70"/>
    <property type="match status" value="2"/>
</dbReference>
<proteinExistence type="inferred from homology"/>
<keyword evidence="2" id="KW-0547">Nucleotide-binding</keyword>
<dbReference type="InterPro" id="IPR018181">
    <property type="entry name" value="Heat_shock_70_CS"/>
</dbReference>
<keyword evidence="3" id="KW-0067">ATP-binding</keyword>
<evidence type="ECO:0000313" key="4">
    <source>
        <dbReference type="EMBL" id="CAI9087389.1"/>
    </source>
</evidence>
<dbReference type="Proteomes" id="UP001161247">
    <property type="component" value="Chromosome 1"/>
</dbReference>
<dbReference type="PRINTS" id="PR00301">
    <property type="entry name" value="HEATSHOCK70"/>
</dbReference>
<evidence type="ECO:0000313" key="5">
    <source>
        <dbReference type="Proteomes" id="UP001161247"/>
    </source>
</evidence>
<dbReference type="InterPro" id="IPR029047">
    <property type="entry name" value="HSP70_peptide-bd_sf"/>
</dbReference>
<dbReference type="Gene3D" id="3.30.420.40">
    <property type="match status" value="2"/>
</dbReference>
<dbReference type="PANTHER" id="PTHR19375">
    <property type="entry name" value="HEAT SHOCK PROTEIN 70KDA"/>
    <property type="match status" value="1"/>
</dbReference>
<evidence type="ECO:0000256" key="1">
    <source>
        <dbReference type="ARBA" id="ARBA00007381"/>
    </source>
</evidence>
<dbReference type="GO" id="GO:0140662">
    <property type="term" value="F:ATP-dependent protein folding chaperone"/>
    <property type="evidence" value="ECO:0007669"/>
    <property type="project" value="InterPro"/>
</dbReference>
<evidence type="ECO:0000256" key="2">
    <source>
        <dbReference type="ARBA" id="ARBA00022741"/>
    </source>
</evidence>
<dbReference type="InterPro" id="IPR043129">
    <property type="entry name" value="ATPase_NBD"/>
</dbReference>
<dbReference type="SUPFAM" id="SSF53067">
    <property type="entry name" value="Actin-like ATPase domain"/>
    <property type="match status" value="2"/>
</dbReference>
<dbReference type="InterPro" id="IPR013126">
    <property type="entry name" value="Hsp_70_fam"/>
</dbReference>
<dbReference type="EMBL" id="OX459118">
    <property type="protein sequence ID" value="CAI9087389.1"/>
    <property type="molecule type" value="Genomic_DNA"/>
</dbReference>
<dbReference type="Gene3D" id="3.30.30.30">
    <property type="match status" value="1"/>
</dbReference>
<organism evidence="4 5">
    <name type="scientific">Oldenlandia corymbosa var. corymbosa</name>
    <dbReference type="NCBI Taxonomy" id="529605"/>
    <lineage>
        <taxon>Eukaryota</taxon>
        <taxon>Viridiplantae</taxon>
        <taxon>Streptophyta</taxon>
        <taxon>Embryophyta</taxon>
        <taxon>Tracheophyta</taxon>
        <taxon>Spermatophyta</taxon>
        <taxon>Magnoliopsida</taxon>
        <taxon>eudicotyledons</taxon>
        <taxon>Gunneridae</taxon>
        <taxon>Pentapetalae</taxon>
        <taxon>asterids</taxon>
        <taxon>lamiids</taxon>
        <taxon>Gentianales</taxon>
        <taxon>Rubiaceae</taxon>
        <taxon>Rubioideae</taxon>
        <taxon>Spermacoceae</taxon>
        <taxon>Hedyotis-Oldenlandia complex</taxon>
        <taxon>Oldenlandia</taxon>
    </lineage>
</organism>
<dbReference type="PROSITE" id="PS00329">
    <property type="entry name" value="HSP70_2"/>
    <property type="match status" value="1"/>
</dbReference>
<keyword evidence="5" id="KW-1185">Reference proteome</keyword>
<dbReference type="AlphaFoldDB" id="A0AAV1BVP9"/>
<dbReference type="Gene3D" id="2.60.34.10">
    <property type="entry name" value="Substrate Binding Domain Of DNAk, Chain A, domain 1"/>
    <property type="match status" value="1"/>
</dbReference>
<accession>A0AAV1BVP9</accession>
<evidence type="ECO:0000256" key="3">
    <source>
        <dbReference type="ARBA" id="ARBA00022840"/>
    </source>
</evidence>
<comment type="similarity">
    <text evidence="1">Belongs to the heat shock protein 70 family.</text>
</comment>
<gene>
    <name evidence="4" type="ORF">OLC1_LOCUS235</name>
</gene>
<sequence>MRTGLLFVVVTSKGQEKQFGVEEISSMLLLHLQKIAESSTGSNVEDAVITVPAYFNDSQRQATKGAGAIAGLNILRIISEPTAAATAYGLNSESILTGKKNVLVFDLGGGTFDVSIVTIKAGVEVKGQVISVMIPRNTIFPTEMKGVFHNLSRCSSYSLRPRRVPKIDIYFALDANGILNVTARDRATGLEEIISLKRGRLSSQEIKMLIKEAQKFKAEVDEYKKKTAAWNSLELYAYKMRTAITVKKPSAYKKKHTARHLATQEEN</sequence>
<reference evidence="4" key="1">
    <citation type="submission" date="2023-03" db="EMBL/GenBank/DDBJ databases">
        <authorList>
            <person name="Julca I."/>
        </authorList>
    </citation>
    <scope>NUCLEOTIDE SEQUENCE</scope>
</reference>